<comment type="domain">
    <text evidence="8">The N-terminal region contains the highly conserved SGGXDS motif, predicted to be a P-loop motif involved in ATP binding.</text>
</comment>
<evidence type="ECO:0000259" key="9">
    <source>
        <dbReference type="SMART" id="SM00977"/>
    </source>
</evidence>
<reference evidence="10 11" key="1">
    <citation type="submission" date="2020-08" db="EMBL/GenBank/DDBJ databases">
        <title>A Genomic Blueprint of the Chicken Gut Microbiome.</title>
        <authorList>
            <person name="Gilroy R."/>
            <person name="Ravi A."/>
            <person name="Getino M."/>
            <person name="Pursley I."/>
            <person name="Horton D.L."/>
            <person name="Alikhan N.-F."/>
            <person name="Baker D."/>
            <person name="Gharbi K."/>
            <person name="Hall N."/>
            <person name="Watson M."/>
            <person name="Adriaenssens E.M."/>
            <person name="Foster-Nyarko E."/>
            <person name="Jarju S."/>
            <person name="Secka A."/>
            <person name="Antonio M."/>
            <person name="Oren A."/>
            <person name="Chaudhuri R."/>
            <person name="La Ragione R.M."/>
            <person name="Hildebrand F."/>
            <person name="Pallen M.J."/>
        </authorList>
    </citation>
    <scope>NUCLEOTIDE SEQUENCE [LARGE SCALE GENOMIC DNA]</scope>
    <source>
        <strain evidence="10 11">Sa1CVA4</strain>
    </source>
</reference>
<keyword evidence="6 8" id="KW-0067">ATP-binding</keyword>
<comment type="caution">
    <text evidence="10">The sequence shown here is derived from an EMBL/GenBank/DDBJ whole genome shotgun (WGS) entry which is preliminary data.</text>
</comment>
<dbReference type="GO" id="GO:0032267">
    <property type="term" value="F:tRNA(Ile)-lysidine synthase activity"/>
    <property type="evidence" value="ECO:0007669"/>
    <property type="project" value="UniProtKB-EC"/>
</dbReference>
<evidence type="ECO:0000256" key="2">
    <source>
        <dbReference type="ARBA" id="ARBA00022490"/>
    </source>
</evidence>
<dbReference type="SUPFAM" id="SSF52402">
    <property type="entry name" value="Adenine nucleotide alpha hydrolases-like"/>
    <property type="match status" value="1"/>
</dbReference>
<dbReference type="PANTHER" id="PTHR43033:SF1">
    <property type="entry name" value="TRNA(ILE)-LYSIDINE SYNTHASE-RELATED"/>
    <property type="match status" value="1"/>
</dbReference>
<dbReference type="InterPro" id="IPR014729">
    <property type="entry name" value="Rossmann-like_a/b/a_fold"/>
</dbReference>
<evidence type="ECO:0000313" key="11">
    <source>
        <dbReference type="Proteomes" id="UP000626242"/>
    </source>
</evidence>
<evidence type="ECO:0000256" key="3">
    <source>
        <dbReference type="ARBA" id="ARBA00022598"/>
    </source>
</evidence>
<dbReference type="InterPro" id="IPR012094">
    <property type="entry name" value="tRNA_Ile_lys_synt"/>
</dbReference>
<keyword evidence="5 8" id="KW-0547">Nucleotide-binding</keyword>
<evidence type="ECO:0000256" key="1">
    <source>
        <dbReference type="ARBA" id="ARBA00004496"/>
    </source>
</evidence>
<dbReference type="InterPro" id="IPR012795">
    <property type="entry name" value="tRNA_Ile_lys_synt_N"/>
</dbReference>
<evidence type="ECO:0000256" key="4">
    <source>
        <dbReference type="ARBA" id="ARBA00022694"/>
    </source>
</evidence>
<dbReference type="CDD" id="cd01992">
    <property type="entry name" value="TilS_N"/>
    <property type="match status" value="1"/>
</dbReference>
<protein>
    <recommendedName>
        <fullName evidence="8">tRNA(Ile)-lysidine synthase</fullName>
        <ecNumber evidence="8">6.3.4.19</ecNumber>
    </recommendedName>
    <alternativeName>
        <fullName evidence="8">tRNA(Ile)-2-lysyl-cytidine synthase</fullName>
    </alternativeName>
    <alternativeName>
        <fullName evidence="8">tRNA(Ile)-lysidine synthetase</fullName>
    </alternativeName>
</protein>
<dbReference type="EMBL" id="JACSPS010000001">
    <property type="protein sequence ID" value="MBD8017688.1"/>
    <property type="molecule type" value="Genomic_DNA"/>
</dbReference>
<dbReference type="EC" id="6.3.4.19" evidence="8"/>
<keyword evidence="3 8" id="KW-0436">Ligase</keyword>
<feature type="domain" description="Lysidine-tRNA(Ile) synthetase C-terminal" evidence="9">
    <location>
        <begin position="359"/>
        <end position="432"/>
    </location>
</feature>
<dbReference type="NCBIfam" id="TIGR02433">
    <property type="entry name" value="lysidine_TilS_C"/>
    <property type="match status" value="1"/>
</dbReference>
<feature type="binding site" evidence="8">
    <location>
        <begin position="28"/>
        <end position="33"/>
    </location>
    <ligand>
        <name>ATP</name>
        <dbReference type="ChEBI" id="CHEBI:30616"/>
    </ligand>
</feature>
<dbReference type="InterPro" id="IPR012796">
    <property type="entry name" value="Lysidine-tRNA-synth_C"/>
</dbReference>
<gene>
    <name evidence="8 10" type="primary">tilS</name>
    <name evidence="10" type="ORF">H9628_04325</name>
</gene>
<accession>A0ABR8WL56</accession>
<comment type="catalytic activity">
    <reaction evidence="7 8">
        <text>cytidine(34) in tRNA(Ile2) + L-lysine + ATP = lysidine(34) in tRNA(Ile2) + AMP + diphosphate + H(+)</text>
        <dbReference type="Rhea" id="RHEA:43744"/>
        <dbReference type="Rhea" id="RHEA-COMP:10625"/>
        <dbReference type="Rhea" id="RHEA-COMP:10670"/>
        <dbReference type="ChEBI" id="CHEBI:15378"/>
        <dbReference type="ChEBI" id="CHEBI:30616"/>
        <dbReference type="ChEBI" id="CHEBI:32551"/>
        <dbReference type="ChEBI" id="CHEBI:33019"/>
        <dbReference type="ChEBI" id="CHEBI:82748"/>
        <dbReference type="ChEBI" id="CHEBI:83665"/>
        <dbReference type="ChEBI" id="CHEBI:456215"/>
        <dbReference type="EC" id="6.3.4.19"/>
    </reaction>
</comment>
<proteinExistence type="inferred from homology"/>
<dbReference type="PANTHER" id="PTHR43033">
    <property type="entry name" value="TRNA(ILE)-LYSIDINE SYNTHASE-RELATED"/>
    <property type="match status" value="1"/>
</dbReference>
<keyword evidence="4 8" id="KW-0819">tRNA processing</keyword>
<dbReference type="Proteomes" id="UP000626242">
    <property type="component" value="Unassembled WGS sequence"/>
</dbReference>
<comment type="similarity">
    <text evidence="8">Belongs to the tRNA(Ile)-lysidine synthase family.</text>
</comment>
<dbReference type="HAMAP" id="MF_01161">
    <property type="entry name" value="tRNA_Ile_lys_synt"/>
    <property type="match status" value="1"/>
</dbReference>
<evidence type="ECO:0000256" key="5">
    <source>
        <dbReference type="ARBA" id="ARBA00022741"/>
    </source>
</evidence>
<evidence type="ECO:0000313" key="10">
    <source>
        <dbReference type="EMBL" id="MBD8017688.1"/>
    </source>
</evidence>
<dbReference type="RefSeq" id="WP_251832884.1">
    <property type="nucleotide sequence ID" value="NZ_JACSPS010000001.1"/>
</dbReference>
<dbReference type="SMART" id="SM00977">
    <property type="entry name" value="TilS_C"/>
    <property type="match status" value="1"/>
</dbReference>
<dbReference type="Gene3D" id="3.40.50.620">
    <property type="entry name" value="HUPs"/>
    <property type="match status" value="1"/>
</dbReference>
<dbReference type="NCBIfam" id="TIGR02432">
    <property type="entry name" value="lysidine_TilS_N"/>
    <property type="match status" value="1"/>
</dbReference>
<dbReference type="SUPFAM" id="SSF56037">
    <property type="entry name" value="PheT/TilS domain"/>
    <property type="match status" value="1"/>
</dbReference>
<comment type="subcellular location">
    <subcellularLocation>
        <location evidence="1 8">Cytoplasm</location>
    </subcellularLocation>
</comment>
<name>A0ABR8WL56_9FLAO</name>
<keyword evidence="11" id="KW-1185">Reference proteome</keyword>
<evidence type="ECO:0000256" key="8">
    <source>
        <dbReference type="HAMAP-Rule" id="MF_01161"/>
    </source>
</evidence>
<dbReference type="InterPro" id="IPR011063">
    <property type="entry name" value="TilS/TtcA_N"/>
</dbReference>
<evidence type="ECO:0000256" key="7">
    <source>
        <dbReference type="ARBA" id="ARBA00048539"/>
    </source>
</evidence>
<comment type="function">
    <text evidence="8">Ligates lysine onto the cytidine present at position 34 of the AUA codon-specific tRNA(Ile) that contains the anticodon CAU, in an ATP-dependent manner. Cytidine is converted to lysidine, thus changing the amino acid specificity of the tRNA from methionine to isoleucine.</text>
</comment>
<dbReference type="Pfam" id="PF01171">
    <property type="entry name" value="ATP_bind_3"/>
    <property type="match status" value="1"/>
</dbReference>
<organism evidence="10 11">
    <name type="scientific">Kaistella pullorum</name>
    <dbReference type="NCBI Taxonomy" id="2763074"/>
    <lineage>
        <taxon>Bacteria</taxon>
        <taxon>Pseudomonadati</taxon>
        <taxon>Bacteroidota</taxon>
        <taxon>Flavobacteriia</taxon>
        <taxon>Flavobacteriales</taxon>
        <taxon>Weeksellaceae</taxon>
        <taxon>Chryseobacterium group</taxon>
        <taxon>Kaistella</taxon>
    </lineage>
</organism>
<evidence type="ECO:0000256" key="6">
    <source>
        <dbReference type="ARBA" id="ARBA00022840"/>
    </source>
</evidence>
<sequence length="434" mass="49537">MLTEATFREKLNQLAADAENSTYLLAVSGGADSMVLLNLFLKAGLKFHAAHVNYKLRGEDSDADQRLVEEFCTLNEIPLHVYEVSVKDEKPEGSIQVWARDLRYRFFKEIKDSNGFNYLVTAHHLNDQLETFVINLSRAAGLQGLSAIPANKNGVIRPLLLFKKEEIYEFAKVENVTFREDLSNKKNDYQRNFIRNEIVPALNKMNPNFLQNFSKSLGFLNQTNDFVAQQILAIESKLITHRDGSVLVDKQKLGQQSDFVHFEILRKYGFEAVKEIKKILAAPKGKIFRSPTFILEVDRDFLIIKDQNPLESDLKNEEITVAESLPENRCINLKQIINKQKTSKKTQWEIDVSKISFPLKLRKKASGDLICPVGMSGRKTVAKFFKDEKLPTFAQQNIWLLTDGNNNVLGIVPLRQDRRFAAGEDCQNKILITL</sequence>
<keyword evidence="2 8" id="KW-0963">Cytoplasm</keyword>